<evidence type="ECO:0000259" key="1">
    <source>
        <dbReference type="PROSITE" id="PS51664"/>
    </source>
</evidence>
<dbReference type="RefSeq" id="WP_015314529.1">
    <property type="nucleotide sequence ID" value="NC_019973.1"/>
</dbReference>
<dbReference type="PANTHER" id="PTHR37809">
    <property type="entry name" value="RIBOSOMAL PROTEIN S12 METHYLTHIOTRANSFERASE ACCESSORY FACTOR YCAO"/>
    <property type="match status" value="1"/>
</dbReference>
<dbReference type="OrthoDB" id="109999at2"/>
<dbReference type="STRING" id="754035.Mesau_00567"/>
<dbReference type="eggNOG" id="COG1944">
    <property type="taxonomic scope" value="Bacteria"/>
</dbReference>
<name>L0KCL7_MESAW</name>
<dbReference type="InterPro" id="IPR003776">
    <property type="entry name" value="YcaO-like_dom"/>
</dbReference>
<dbReference type="Pfam" id="PF02624">
    <property type="entry name" value="YcaO"/>
    <property type="match status" value="1"/>
</dbReference>
<dbReference type="Proteomes" id="UP000010998">
    <property type="component" value="Chromosome"/>
</dbReference>
<dbReference type="Gene3D" id="3.30.160.660">
    <property type="match status" value="1"/>
</dbReference>
<dbReference type="GeneID" id="90988101"/>
<dbReference type="NCBIfam" id="TIGR00702">
    <property type="entry name" value="YcaO-type kinase domain"/>
    <property type="match status" value="1"/>
</dbReference>
<keyword evidence="3" id="KW-1185">Reference proteome</keyword>
<dbReference type="AlphaFoldDB" id="L0KCL7"/>
<dbReference type="PROSITE" id="PS51664">
    <property type="entry name" value="YCAO"/>
    <property type="match status" value="1"/>
</dbReference>
<evidence type="ECO:0000313" key="3">
    <source>
        <dbReference type="Proteomes" id="UP000010998"/>
    </source>
</evidence>
<sequence length="426" mass="45854">MLEVFGRRDNLLDEVRALRATANSVEGVRACPQAGLPELLAAIEPHLSCFGITRVGDLTGLDVIGVPVFSATRPNSRSLSVCVGKGVFSENARVGAVMEAIEQALAERHEDLVSQVANQEDMERRGLRCIDASETLRTTADAQDPRRERCWVTGLSMVDGQPVHVPFELVGFDLRVETRWDHTSYNMSTVGLGAGSSMADAALHAMLEVVENDATALVDVFGKLSGFARPVVYRPGRHQQLDDLVARVRTAGFDCFFAVVSGHVALPTLAAFVSTPEGNHAGVGIRGFAGFACRLSPEEAAFAALLEAVQSRLTQIAGARDDLSPDDYREERLLERPKGHARTLEEIPRCDLPANATSIEKLNVVLSAILQSGARDIIFVPLGGFSDTVRAVRVLVPGLQSAVGQNVVRVSMNALEALWSPEKVAP</sequence>
<dbReference type="KEGG" id="mam:Mesau_00567"/>
<dbReference type="HOGENOM" id="CLU_056369_0_0_5"/>
<feature type="domain" description="YcaO" evidence="1">
    <location>
        <begin position="84"/>
        <end position="426"/>
    </location>
</feature>
<accession>L0KCL7</accession>
<gene>
    <name evidence="2" type="ordered locus">Mesau_00567</name>
</gene>
<protein>
    <recommendedName>
        <fullName evidence="1">YcaO domain-containing protein</fullName>
    </recommendedName>
</protein>
<dbReference type="EMBL" id="CP003358">
    <property type="protein sequence ID" value="AGB43057.1"/>
    <property type="molecule type" value="Genomic_DNA"/>
</dbReference>
<dbReference type="PANTHER" id="PTHR37809:SF1">
    <property type="entry name" value="RIBOSOMAL PROTEIN S12 METHYLTHIOTRANSFERASE ACCESSORY FACTOR YCAO"/>
    <property type="match status" value="1"/>
</dbReference>
<reference evidence="3" key="1">
    <citation type="submission" date="2012-02" db="EMBL/GenBank/DDBJ databases">
        <title>Complete sequence of Mesorhizobium australicum WSM2073.</title>
        <authorList>
            <person name="Lucas S."/>
            <person name="Han J."/>
            <person name="Lapidus A."/>
            <person name="Cheng J.-F."/>
            <person name="Goodwin L."/>
            <person name="Pitluck S."/>
            <person name="Peters L."/>
            <person name="Gu W."/>
            <person name="Detter J.C."/>
            <person name="Han C."/>
            <person name="Tapia R."/>
            <person name="Land M."/>
            <person name="Hauser L."/>
            <person name="Kyrpides N."/>
            <person name="Ivanova N."/>
            <person name="Pagani I."/>
            <person name="Reeve W.G."/>
            <person name="Howieson J.G."/>
            <person name="Tiwari R.P."/>
            <person name="O'Hara G.W."/>
            <person name="Atkins C.A."/>
            <person name="Ronson C.W."/>
            <person name="Nandasena K.G."/>
            <person name="Woyke T."/>
        </authorList>
    </citation>
    <scope>NUCLEOTIDE SEQUENCE [LARGE SCALE GENOMIC DNA]</scope>
    <source>
        <strain evidence="3">LMG 24608 / HAMBI 3006 / WSM2073</strain>
    </source>
</reference>
<proteinExistence type="predicted"/>
<organism evidence="2 3">
    <name type="scientific">Mesorhizobium australicum (strain HAMBI 3006 / LMG 24608 / WSM2073)</name>
    <dbReference type="NCBI Taxonomy" id="754035"/>
    <lineage>
        <taxon>Bacteria</taxon>
        <taxon>Pseudomonadati</taxon>
        <taxon>Pseudomonadota</taxon>
        <taxon>Alphaproteobacteria</taxon>
        <taxon>Hyphomicrobiales</taxon>
        <taxon>Phyllobacteriaceae</taxon>
        <taxon>Mesorhizobium</taxon>
    </lineage>
</organism>
<evidence type="ECO:0000313" key="2">
    <source>
        <dbReference type="EMBL" id="AGB43057.1"/>
    </source>
</evidence>